<dbReference type="Proteomes" id="UP000832097">
    <property type="component" value="Chromosome"/>
</dbReference>
<keyword evidence="2" id="KW-1185">Reference proteome</keyword>
<proteinExistence type="predicted"/>
<gene>
    <name evidence="1" type="ORF">MTO99_07885</name>
</gene>
<dbReference type="SMART" id="SM00855">
    <property type="entry name" value="PGAM"/>
    <property type="match status" value="1"/>
</dbReference>
<dbReference type="EMBL" id="CP094528">
    <property type="protein sequence ID" value="UOE45656.1"/>
    <property type="molecule type" value="Genomic_DNA"/>
</dbReference>
<name>A0ABY4C6F3_9MICO</name>
<evidence type="ECO:0000313" key="2">
    <source>
        <dbReference type="Proteomes" id="UP000832097"/>
    </source>
</evidence>
<dbReference type="RefSeq" id="WP_243558254.1">
    <property type="nucleotide sequence ID" value="NZ_CP094528.1"/>
</dbReference>
<dbReference type="CDD" id="cd07067">
    <property type="entry name" value="HP_PGM_like"/>
    <property type="match status" value="1"/>
</dbReference>
<organism evidence="1 2">
    <name type="scientific">Agromyces larvae</name>
    <dbReference type="NCBI Taxonomy" id="2929802"/>
    <lineage>
        <taxon>Bacteria</taxon>
        <taxon>Bacillati</taxon>
        <taxon>Actinomycetota</taxon>
        <taxon>Actinomycetes</taxon>
        <taxon>Micrococcales</taxon>
        <taxon>Microbacteriaceae</taxon>
        <taxon>Agromyces</taxon>
    </lineage>
</organism>
<reference evidence="1 2" key="1">
    <citation type="submission" date="2022-03" db="EMBL/GenBank/DDBJ databases">
        <title>Mucilaginibacter sp. isolated from the gut of Protaetia brevitarsis seulensis larvae.</title>
        <authorList>
            <person name="Won M."/>
            <person name="Kim S.-J."/>
            <person name="Kwon S.-W."/>
        </authorList>
    </citation>
    <scope>NUCLEOTIDE SEQUENCE [LARGE SCALE GENOMIC DNA]</scope>
    <source>
        <strain evidence="1 2">CFWR-12</strain>
    </source>
</reference>
<dbReference type="Gene3D" id="3.40.50.1240">
    <property type="entry name" value="Phosphoglycerate mutase-like"/>
    <property type="match status" value="1"/>
</dbReference>
<dbReference type="PANTHER" id="PTHR48100">
    <property type="entry name" value="BROAD-SPECIFICITY PHOSPHATASE YOR283W-RELATED"/>
    <property type="match status" value="1"/>
</dbReference>
<accession>A0ABY4C6F3</accession>
<protein>
    <submittedName>
        <fullName evidence="1">Histidine phosphatase family protein</fullName>
    </submittedName>
</protein>
<sequence>MTTRILLVRHAETDWNVAGRIQGRTDTPLNETGRAQALAVARTIAASAEASRIVRVVSSPFARAADTARPIADALGLAEVDVDDDLGEQAFGIAEGMTWDDAHARWPDGIPGVETRPQVVERTTQALRRCVAPDATTVVVTHGGVVNAINFVLSPTPADSPGRAGNVSVHAVELTDQGLRRAAPADLAPEASEQVA</sequence>
<evidence type="ECO:0000313" key="1">
    <source>
        <dbReference type="EMBL" id="UOE45656.1"/>
    </source>
</evidence>
<dbReference type="InterPro" id="IPR050275">
    <property type="entry name" value="PGM_Phosphatase"/>
</dbReference>
<dbReference type="InterPro" id="IPR029033">
    <property type="entry name" value="His_PPase_superfam"/>
</dbReference>
<dbReference type="SUPFAM" id="SSF53254">
    <property type="entry name" value="Phosphoglycerate mutase-like"/>
    <property type="match status" value="1"/>
</dbReference>
<dbReference type="PANTHER" id="PTHR48100:SF62">
    <property type="entry name" value="GLUCOSYL-3-PHOSPHOGLYCERATE PHOSPHATASE"/>
    <property type="match status" value="1"/>
</dbReference>
<dbReference type="InterPro" id="IPR013078">
    <property type="entry name" value="His_Pase_superF_clade-1"/>
</dbReference>
<dbReference type="Pfam" id="PF00300">
    <property type="entry name" value="His_Phos_1"/>
    <property type="match status" value="1"/>
</dbReference>